<evidence type="ECO:0000313" key="6">
    <source>
        <dbReference type="Proteomes" id="UP000799757"/>
    </source>
</evidence>
<dbReference type="GO" id="GO:0005730">
    <property type="term" value="C:nucleolus"/>
    <property type="evidence" value="ECO:0007669"/>
    <property type="project" value="TreeGrafter"/>
</dbReference>
<dbReference type="OrthoDB" id="72892at2759"/>
<dbReference type="GO" id="GO:0000466">
    <property type="term" value="P:maturation of 5.8S rRNA from tricistronic rRNA transcript (SSU-rRNA, 5.8S rRNA, LSU-rRNA)"/>
    <property type="evidence" value="ECO:0007669"/>
    <property type="project" value="TreeGrafter"/>
</dbReference>
<evidence type="ECO:0000259" key="3">
    <source>
        <dbReference type="Pfam" id="PF16201"/>
    </source>
</evidence>
<evidence type="ECO:0000259" key="4">
    <source>
        <dbReference type="Pfam" id="PF26140"/>
    </source>
</evidence>
<dbReference type="AlphaFoldDB" id="A0A6A6XJ07"/>
<proteinExistence type="predicted"/>
<evidence type="ECO:0008006" key="7">
    <source>
        <dbReference type="Google" id="ProtNLM"/>
    </source>
</evidence>
<keyword evidence="6" id="KW-1185">Reference proteome</keyword>
<feature type="region of interest" description="Disordered" evidence="1">
    <location>
        <begin position="1"/>
        <end position="42"/>
    </location>
</feature>
<dbReference type="PANTHER" id="PTHR13500:SF0">
    <property type="entry name" value="NUCLEOLAR PRE-RIBOSOMAL-ASSOCIATED PROTEIN 1"/>
    <property type="match status" value="1"/>
</dbReference>
<dbReference type="Pfam" id="PF16201">
    <property type="entry name" value="NopRA1"/>
    <property type="match status" value="1"/>
</dbReference>
<feature type="domain" description="URB1 N-terminal" evidence="2">
    <location>
        <begin position="117"/>
        <end position="467"/>
    </location>
</feature>
<evidence type="ECO:0000256" key="1">
    <source>
        <dbReference type="SAM" id="MobiDB-lite"/>
    </source>
</evidence>
<feature type="compositionally biased region" description="Basic and acidic residues" evidence="1">
    <location>
        <begin position="23"/>
        <end position="35"/>
    </location>
</feature>
<dbReference type="InterPro" id="IPR032436">
    <property type="entry name" value="URB1_C"/>
</dbReference>
<evidence type="ECO:0000313" key="5">
    <source>
        <dbReference type="EMBL" id="KAF2796392.1"/>
    </source>
</evidence>
<dbReference type="Pfam" id="PF11707">
    <property type="entry name" value="Npa1"/>
    <property type="match status" value="1"/>
</dbReference>
<organism evidence="5 6">
    <name type="scientific">Melanomma pulvis-pyrius CBS 109.77</name>
    <dbReference type="NCBI Taxonomy" id="1314802"/>
    <lineage>
        <taxon>Eukaryota</taxon>
        <taxon>Fungi</taxon>
        <taxon>Dikarya</taxon>
        <taxon>Ascomycota</taxon>
        <taxon>Pezizomycotina</taxon>
        <taxon>Dothideomycetes</taxon>
        <taxon>Pleosporomycetidae</taxon>
        <taxon>Pleosporales</taxon>
        <taxon>Melanommataceae</taxon>
        <taxon>Melanomma</taxon>
    </lineage>
</organism>
<dbReference type="GO" id="GO:0000463">
    <property type="term" value="P:maturation of LSU-rRNA from tricistronic rRNA transcript (SSU-rRNA, 5.8S rRNA, LSU-rRNA)"/>
    <property type="evidence" value="ECO:0007669"/>
    <property type="project" value="TreeGrafter"/>
</dbReference>
<reference evidence="5" key="1">
    <citation type="journal article" date="2020" name="Stud. Mycol.">
        <title>101 Dothideomycetes genomes: a test case for predicting lifestyles and emergence of pathogens.</title>
        <authorList>
            <person name="Haridas S."/>
            <person name="Albert R."/>
            <person name="Binder M."/>
            <person name="Bloem J."/>
            <person name="Labutti K."/>
            <person name="Salamov A."/>
            <person name="Andreopoulos B."/>
            <person name="Baker S."/>
            <person name="Barry K."/>
            <person name="Bills G."/>
            <person name="Bluhm B."/>
            <person name="Cannon C."/>
            <person name="Castanera R."/>
            <person name="Culley D."/>
            <person name="Daum C."/>
            <person name="Ezra D."/>
            <person name="Gonzalez J."/>
            <person name="Henrissat B."/>
            <person name="Kuo A."/>
            <person name="Liang C."/>
            <person name="Lipzen A."/>
            <person name="Lutzoni F."/>
            <person name="Magnuson J."/>
            <person name="Mondo S."/>
            <person name="Nolan M."/>
            <person name="Ohm R."/>
            <person name="Pangilinan J."/>
            <person name="Park H.-J."/>
            <person name="Ramirez L."/>
            <person name="Alfaro M."/>
            <person name="Sun H."/>
            <person name="Tritt A."/>
            <person name="Yoshinaga Y."/>
            <person name="Zwiers L.-H."/>
            <person name="Turgeon B."/>
            <person name="Goodwin S."/>
            <person name="Spatafora J."/>
            <person name="Crous P."/>
            <person name="Grigoriev I."/>
        </authorList>
    </citation>
    <scope>NUCLEOTIDE SEQUENCE</scope>
    <source>
        <strain evidence="5">CBS 109.77</strain>
    </source>
</reference>
<dbReference type="Pfam" id="PF26140">
    <property type="entry name" value="HEAT_URB1"/>
    <property type="match status" value="1"/>
</dbReference>
<protein>
    <recommendedName>
        <fullName evidence="7">Ribosome biogenesis protein Urb1</fullName>
    </recommendedName>
</protein>
<sequence>MAKRTASEASGRTATEAPYVKRQRVERVGGSREDASPPAVEEVSTARQLQKALIFERGTAEVFRSGLFLLKKFLDSILYSTDDHDLPRKRAILREYLDSQRPNKPNGQVDQDSPFLPHLIQAWDFAAASNYDALLAQVTAGLALLIKVISSCADFVDYGALLCKTILHPTVARRLGRSLSAGPSQDNIISPVLRLLTELTRFNEGAHARAIYAKRDFTLEPKTLGRNIGLWTDPKGKAVVDLHRKPSVRVNAVRYFLTHLRYLDELAKIELLSNRNIVRAIFDHLHADPPFLISEILNVLKSHVFQDKAIPRQVKSRILTGRILSHIAGLYRYQSPEGSLAEGQTSPDQVAHEFLCMVCTSPAYGVMLPTSGFYPMTNDDDGDMGMEDATEFALDFGIDSSEALEGKGQVRNVILGEFTQSLKPYASILQQELVVSIFKACPELVADYFFHKEAFNYEPKLTSTWVGFSSFLYETIELPVPQYFGAKRTYRDYPPAVSTLIQSILPQPLTQQVLTKCLNQSSDLVNLFAVRVLIVAFHKLRAVLREFNTASQLKPSKSWEQASQRLTTEFCQRCPLVKTVILAFRRPAFQTDMMREAITRLLRLYYEVAPQVALQEKFDISVPLCNALTQAEKPTVASEDRAFRIMELEHWIQIARNSPSMRWWQKTKSLPHSPFVMLLKLIALSPEGQLYSGVKTLLVAILRDHDMLQMSTYPDGLDAIIVSLGAPCGSSSPSLQVLEFLDDCCARFMKGPIKYFDDKDIIAAKLPQSESTSGPLSPLLMTLVEQWPFKGGKDEKGNPAEPLAQWLSKLLYLLKLIGEDELLLGLVRDSLVASAAPAYQEVLRDAFLWKMGKEKAKAALKLATGADFSGSERSSASPIPTEQPKEETRIAAAVDLELPPKEDEKHTGLNRWRKKDIEESMENGDIGELLLCLCSQHAEIRLQAVINIRQLMGKINASEDPEFLQLKLLLGEALETAEPIVQSEPMPYVGGVFAARAVNVVADPMHFMFGKINQFLLKRPDWTVENLPRYFGKAIINSEPDQDGAYHKEVDWFLDYLIDCLRTPEDMEIFRTKNVIERLLSYYVSASCAISAKEKIVRLLLRAAAVGGGTTLITRCGLVSWIQMRLENNDHRHRMLRELVSRIYETSDKDKVDVWSSGTTAGTIASLAKVGA</sequence>
<feature type="domain" description="URB1 central HEAT repeat" evidence="4">
    <location>
        <begin position="658"/>
        <end position="835"/>
    </location>
</feature>
<dbReference type="PANTHER" id="PTHR13500">
    <property type="entry name" value="NUCLEOLAR PRERIBOSOMAL-ASSOCIATED PROTEIN 1"/>
    <property type="match status" value="1"/>
</dbReference>
<dbReference type="InterPro" id="IPR021714">
    <property type="entry name" value="URB1_N"/>
</dbReference>
<dbReference type="InterPro" id="IPR059018">
    <property type="entry name" value="HEAT_URB1"/>
</dbReference>
<dbReference type="InterPro" id="IPR039844">
    <property type="entry name" value="URB1"/>
</dbReference>
<feature type="domain" description="URB1 C-terminal" evidence="3">
    <location>
        <begin position="927"/>
        <end position="1121"/>
    </location>
</feature>
<dbReference type="EMBL" id="MU001832">
    <property type="protein sequence ID" value="KAF2796392.1"/>
    <property type="molecule type" value="Genomic_DNA"/>
</dbReference>
<name>A0A6A6XJ07_9PLEO</name>
<gene>
    <name evidence="5" type="ORF">K505DRAFT_406391</name>
</gene>
<accession>A0A6A6XJ07</accession>
<evidence type="ECO:0000259" key="2">
    <source>
        <dbReference type="Pfam" id="PF11707"/>
    </source>
</evidence>
<dbReference type="Proteomes" id="UP000799757">
    <property type="component" value="Unassembled WGS sequence"/>
</dbReference>